<dbReference type="PANTHER" id="PTHR22835:SF275">
    <property type="entry name" value="OS01G0331100 PROTEIN"/>
    <property type="match status" value="1"/>
</dbReference>
<keyword evidence="2" id="KW-0325">Glycoprotein</keyword>
<dbReference type="InterPro" id="IPR001087">
    <property type="entry name" value="GDSL"/>
</dbReference>
<name>A0AAW0IHH5_QUESU</name>
<sequence>MHSHFLSHFFLFFFLVPLLCLLLLSFPHTVHCQCSKRPPVIFNFGDSNSDTGGLAAGLGFPINSPNGRIFFHRSTGRFSDGRLLIDLLCKWDPPP</sequence>
<evidence type="ECO:0000256" key="2">
    <source>
        <dbReference type="ARBA" id="ARBA00023180"/>
    </source>
</evidence>
<dbReference type="InterPro" id="IPR036514">
    <property type="entry name" value="SGNH_hydro_sf"/>
</dbReference>
<reference evidence="4 5" key="1">
    <citation type="journal article" date="2018" name="Sci. Data">
        <title>The draft genome sequence of cork oak.</title>
        <authorList>
            <person name="Ramos A.M."/>
            <person name="Usie A."/>
            <person name="Barbosa P."/>
            <person name="Barros P.M."/>
            <person name="Capote T."/>
            <person name="Chaves I."/>
            <person name="Simoes F."/>
            <person name="Abreu I."/>
            <person name="Carrasquinho I."/>
            <person name="Faro C."/>
            <person name="Guimaraes J.B."/>
            <person name="Mendonca D."/>
            <person name="Nobrega F."/>
            <person name="Rodrigues L."/>
            <person name="Saibo N.J.M."/>
            <person name="Varela M.C."/>
            <person name="Egas C."/>
            <person name="Matos J."/>
            <person name="Miguel C.M."/>
            <person name="Oliveira M.M."/>
            <person name="Ricardo C.P."/>
            <person name="Goncalves S."/>
        </authorList>
    </citation>
    <scope>NUCLEOTIDE SEQUENCE [LARGE SCALE GENOMIC DNA]</scope>
    <source>
        <strain evidence="5">cv. HL8</strain>
    </source>
</reference>
<dbReference type="Pfam" id="PF00657">
    <property type="entry name" value="Lipase_GDSL"/>
    <property type="match status" value="1"/>
</dbReference>
<dbReference type="Gene3D" id="3.40.50.1110">
    <property type="entry name" value="SGNH hydrolase"/>
    <property type="match status" value="1"/>
</dbReference>
<feature type="chain" id="PRO_5043553054" evidence="3">
    <location>
        <begin position="33"/>
        <end position="95"/>
    </location>
</feature>
<dbReference type="PANTHER" id="PTHR22835">
    <property type="entry name" value="ZINC FINGER FYVE DOMAIN CONTAINING PROTEIN"/>
    <property type="match status" value="1"/>
</dbReference>
<evidence type="ECO:0000256" key="1">
    <source>
        <dbReference type="ARBA" id="ARBA00008668"/>
    </source>
</evidence>
<evidence type="ECO:0000313" key="5">
    <source>
        <dbReference type="Proteomes" id="UP000237347"/>
    </source>
</evidence>
<dbReference type="AlphaFoldDB" id="A0AAW0IHH5"/>
<accession>A0AAW0IHH5</accession>
<comment type="similarity">
    <text evidence="1">Belongs to the 'GDSL' lipolytic enzyme family.</text>
</comment>
<dbReference type="EMBL" id="PKMF04001182">
    <property type="protein sequence ID" value="KAK7813818.1"/>
    <property type="molecule type" value="Genomic_DNA"/>
</dbReference>
<dbReference type="Proteomes" id="UP000237347">
    <property type="component" value="Unassembled WGS sequence"/>
</dbReference>
<evidence type="ECO:0000256" key="3">
    <source>
        <dbReference type="SAM" id="SignalP"/>
    </source>
</evidence>
<dbReference type="GO" id="GO:0016788">
    <property type="term" value="F:hydrolase activity, acting on ester bonds"/>
    <property type="evidence" value="ECO:0007669"/>
    <property type="project" value="InterPro"/>
</dbReference>
<dbReference type="GO" id="GO:0009570">
    <property type="term" value="C:chloroplast stroma"/>
    <property type="evidence" value="ECO:0007669"/>
    <property type="project" value="TreeGrafter"/>
</dbReference>
<evidence type="ECO:0000313" key="4">
    <source>
        <dbReference type="EMBL" id="KAK7813818.1"/>
    </source>
</evidence>
<feature type="signal peptide" evidence="3">
    <location>
        <begin position="1"/>
        <end position="32"/>
    </location>
</feature>
<protein>
    <submittedName>
        <fullName evidence="4">Gdsl esterase/lipase lip-4</fullName>
    </submittedName>
</protein>
<keyword evidence="3" id="KW-0732">Signal</keyword>
<organism evidence="4 5">
    <name type="scientific">Quercus suber</name>
    <name type="common">Cork oak</name>
    <dbReference type="NCBI Taxonomy" id="58331"/>
    <lineage>
        <taxon>Eukaryota</taxon>
        <taxon>Viridiplantae</taxon>
        <taxon>Streptophyta</taxon>
        <taxon>Embryophyta</taxon>
        <taxon>Tracheophyta</taxon>
        <taxon>Spermatophyta</taxon>
        <taxon>Magnoliopsida</taxon>
        <taxon>eudicotyledons</taxon>
        <taxon>Gunneridae</taxon>
        <taxon>Pentapetalae</taxon>
        <taxon>rosids</taxon>
        <taxon>fabids</taxon>
        <taxon>Fagales</taxon>
        <taxon>Fagaceae</taxon>
        <taxon>Quercus</taxon>
    </lineage>
</organism>
<comment type="caution">
    <text evidence="4">The sequence shown here is derived from an EMBL/GenBank/DDBJ whole genome shotgun (WGS) entry which is preliminary data.</text>
</comment>
<gene>
    <name evidence="4" type="primary">LIP4</name>
    <name evidence="4" type="ORF">CFP56_004323</name>
</gene>
<keyword evidence="5" id="KW-1185">Reference proteome</keyword>
<proteinExistence type="inferred from homology"/>